<feature type="coiled-coil region" evidence="5">
    <location>
        <begin position="41"/>
        <end position="68"/>
    </location>
</feature>
<keyword evidence="2" id="KW-0489">Methyltransferase</keyword>
<dbReference type="OrthoDB" id="16290at2759"/>
<dbReference type="GO" id="GO:0071424">
    <property type="term" value="F:rRNA (cytosine-N4-)-methyltransferase activity"/>
    <property type="evidence" value="ECO:0007669"/>
    <property type="project" value="TreeGrafter"/>
</dbReference>
<dbReference type="Pfam" id="PF01795">
    <property type="entry name" value="Methyltransf_5"/>
    <property type="match status" value="1"/>
</dbReference>
<comment type="caution">
    <text evidence="6">The sequence shown here is derived from an EMBL/GenBank/DDBJ whole genome shotgun (WGS) entry which is preliminary data.</text>
</comment>
<evidence type="ECO:0000256" key="5">
    <source>
        <dbReference type="SAM" id="Coils"/>
    </source>
</evidence>
<dbReference type="InterPro" id="IPR002903">
    <property type="entry name" value="RsmH"/>
</dbReference>
<evidence type="ECO:0000313" key="7">
    <source>
        <dbReference type="Proteomes" id="UP000295192"/>
    </source>
</evidence>
<dbReference type="HAMAP" id="MF_01007">
    <property type="entry name" value="16SrRNA_methyltr_H"/>
    <property type="match status" value="1"/>
</dbReference>
<evidence type="ECO:0000313" key="6">
    <source>
        <dbReference type="EMBL" id="TDG43713.1"/>
    </source>
</evidence>
<name>A0A484B4N4_DRONA</name>
<keyword evidence="4" id="KW-0949">S-adenosyl-L-methionine</keyword>
<dbReference type="Pfam" id="PF20180">
    <property type="entry name" value="UQCC2_CBP6"/>
    <property type="match status" value="1"/>
</dbReference>
<dbReference type="InterPro" id="IPR023397">
    <property type="entry name" value="SAM-dep_MeTrfase_MraW_recog"/>
</dbReference>
<organism evidence="6 7">
    <name type="scientific">Drosophila navojoa</name>
    <name type="common">Fruit fly</name>
    <dbReference type="NCBI Taxonomy" id="7232"/>
    <lineage>
        <taxon>Eukaryota</taxon>
        <taxon>Metazoa</taxon>
        <taxon>Ecdysozoa</taxon>
        <taxon>Arthropoda</taxon>
        <taxon>Hexapoda</taxon>
        <taxon>Insecta</taxon>
        <taxon>Pterygota</taxon>
        <taxon>Neoptera</taxon>
        <taxon>Endopterygota</taxon>
        <taxon>Diptera</taxon>
        <taxon>Brachycera</taxon>
        <taxon>Muscomorpha</taxon>
        <taxon>Ephydroidea</taxon>
        <taxon>Drosophilidae</taxon>
        <taxon>Drosophila</taxon>
    </lineage>
</organism>
<dbReference type="SUPFAM" id="SSF81799">
    <property type="entry name" value="Putative methyltransferase TM0872, insert domain"/>
    <property type="match status" value="1"/>
</dbReference>
<dbReference type="InterPro" id="IPR029063">
    <property type="entry name" value="SAM-dependent_MTases_sf"/>
</dbReference>
<dbReference type="EMBL" id="LSRL02000138">
    <property type="protein sequence ID" value="TDG43713.1"/>
    <property type="molecule type" value="Genomic_DNA"/>
</dbReference>
<dbReference type="Gene3D" id="1.10.150.170">
    <property type="entry name" value="Putative methyltransferase TM0872, insert domain"/>
    <property type="match status" value="1"/>
</dbReference>
<sequence length="442" mass="49116">MSAPYKRFLNVLEKWPAEKTKVGRDLGEQIRKQAARLKDASSQNSAAAEQLNRQIDALERLSNNVYAKKYTRRFESTATGLTAAQCNQVLSSEFLQPYTATATPSPPAEAALHVPVLCETAIEYLQPVPGGKYIDMTFGAGGHTRRLLDSCPGTTVYALDRDPVAHQLAQRMSQEQNYEGRLIPMLGKFSDLPQLLQTLHVPPRSFDGMLFDFGCSSMQFDEAARGFSIAHNGPLDMRMDCGRGGVSAADVLARIEEADLARILRVYGEEKAAKKIARAIVEARNALQRIETTRQLADLVAAVLGEGQRMDKLQRPSHVATKTFQALRIFVNNELNEINYGMLLAQELLLRAQGRLVAITFHSLEDTIVKRHLNGNVIEGVANPLPLKYSGHGLTHDPQLMESFVRSNWRQLHRHVILPDASEIARNSRSRSAKLRAAVKIK</sequence>
<comment type="similarity">
    <text evidence="1">Belongs to the methyltransferase superfamily. RsmH family.</text>
</comment>
<dbReference type="Gene3D" id="3.40.50.150">
    <property type="entry name" value="Vaccinia Virus protein VP39"/>
    <property type="match status" value="1"/>
</dbReference>
<dbReference type="GO" id="GO:0070475">
    <property type="term" value="P:rRNA base methylation"/>
    <property type="evidence" value="ECO:0007669"/>
    <property type="project" value="TreeGrafter"/>
</dbReference>
<evidence type="ECO:0000256" key="2">
    <source>
        <dbReference type="ARBA" id="ARBA00022603"/>
    </source>
</evidence>
<evidence type="ECO:0000256" key="1">
    <source>
        <dbReference type="ARBA" id="ARBA00010396"/>
    </source>
</evidence>
<protein>
    <submittedName>
        <fullName evidence="6">Uncharacterized protein</fullName>
    </submittedName>
</protein>
<dbReference type="NCBIfam" id="TIGR00006">
    <property type="entry name" value="16S rRNA (cytosine(1402)-N(4))-methyltransferase RsmH"/>
    <property type="match status" value="1"/>
</dbReference>
<dbReference type="STRING" id="7232.A0A484B4N4"/>
<proteinExistence type="inferred from homology"/>
<gene>
    <name evidence="6" type="ORF">AWZ03_009877</name>
</gene>
<dbReference type="PANTHER" id="PTHR11265:SF0">
    <property type="entry name" value="12S RRNA N4-METHYLCYTIDINE METHYLTRANSFERASE"/>
    <property type="match status" value="1"/>
</dbReference>
<dbReference type="AlphaFoldDB" id="A0A484B4N4"/>
<evidence type="ECO:0000256" key="4">
    <source>
        <dbReference type="ARBA" id="ARBA00022691"/>
    </source>
</evidence>
<keyword evidence="3" id="KW-0808">Transferase</keyword>
<reference evidence="6 7" key="1">
    <citation type="journal article" date="2019" name="J. Hered.">
        <title>An Improved Genome Assembly for Drosophila navojoa, the Basal Species in the mojavensis Cluster.</title>
        <authorList>
            <person name="Vanderlinde T."/>
            <person name="Dupim E.G."/>
            <person name="Nazario-Yepiz N.O."/>
            <person name="Carvalho A.B."/>
        </authorList>
    </citation>
    <scope>NUCLEOTIDE SEQUENCE [LARGE SCALE GENOMIC DNA]</scope>
    <source>
        <strain evidence="6">Navoj_Jal97</strain>
        <tissue evidence="6">Whole organism</tissue>
    </source>
</reference>
<keyword evidence="7" id="KW-1185">Reference proteome</keyword>
<dbReference type="Proteomes" id="UP000295192">
    <property type="component" value="Unassembled WGS sequence"/>
</dbReference>
<dbReference type="OMA" id="NPAKRTF"/>
<keyword evidence="5" id="KW-0175">Coiled coil</keyword>
<evidence type="ECO:0000256" key="3">
    <source>
        <dbReference type="ARBA" id="ARBA00022679"/>
    </source>
</evidence>
<dbReference type="SUPFAM" id="SSF53335">
    <property type="entry name" value="S-adenosyl-L-methionine-dependent methyltransferases"/>
    <property type="match status" value="1"/>
</dbReference>
<accession>A0A484B4N4</accession>
<dbReference type="PANTHER" id="PTHR11265">
    <property type="entry name" value="S-ADENOSYL-METHYLTRANSFERASE MRAW"/>
    <property type="match status" value="1"/>
</dbReference>